<proteinExistence type="predicted"/>
<dbReference type="GO" id="GO:0016020">
    <property type="term" value="C:membrane"/>
    <property type="evidence" value="ECO:0007669"/>
    <property type="project" value="UniProtKB-SubCell"/>
</dbReference>
<evidence type="ECO:0000313" key="10">
    <source>
        <dbReference type="EMBL" id="KAL1502556.1"/>
    </source>
</evidence>
<evidence type="ECO:0000256" key="3">
    <source>
        <dbReference type="ARBA" id="ARBA00022692"/>
    </source>
</evidence>
<dbReference type="PROSITE" id="PS01209">
    <property type="entry name" value="LDLRA_1"/>
    <property type="match status" value="2"/>
</dbReference>
<feature type="disulfide bond" evidence="8">
    <location>
        <begin position="252"/>
        <end position="267"/>
    </location>
</feature>
<dbReference type="InterPro" id="IPR036055">
    <property type="entry name" value="LDL_receptor-like_sf"/>
</dbReference>
<evidence type="ECO:0000256" key="6">
    <source>
        <dbReference type="ARBA" id="ARBA00023136"/>
    </source>
</evidence>
<dbReference type="InterPro" id="IPR002172">
    <property type="entry name" value="LDrepeatLR_classA_rpt"/>
</dbReference>
<dbReference type="Proteomes" id="UP001566132">
    <property type="component" value="Unassembled WGS sequence"/>
</dbReference>
<feature type="disulfide bond" evidence="8">
    <location>
        <begin position="290"/>
        <end position="305"/>
    </location>
</feature>
<dbReference type="Gene3D" id="4.10.400.10">
    <property type="entry name" value="Low-density Lipoprotein Receptor"/>
    <property type="match status" value="3"/>
</dbReference>
<evidence type="ECO:0000256" key="5">
    <source>
        <dbReference type="ARBA" id="ARBA00022989"/>
    </source>
</evidence>
<feature type="transmembrane region" description="Helical" evidence="9">
    <location>
        <begin position="74"/>
        <end position="98"/>
    </location>
</feature>
<dbReference type="InterPro" id="IPR050685">
    <property type="entry name" value="LDLR"/>
</dbReference>
<comment type="caution">
    <text evidence="10">The sequence shown here is derived from an EMBL/GenBank/DDBJ whole genome shotgun (WGS) entry which is preliminary data.</text>
</comment>
<dbReference type="Pfam" id="PF00057">
    <property type="entry name" value="Ldl_recept_a"/>
    <property type="match status" value="3"/>
</dbReference>
<comment type="subcellular location">
    <subcellularLocation>
        <location evidence="2">Endomembrane system</location>
    </subcellularLocation>
    <subcellularLocation>
        <location evidence="1">Membrane</location>
        <topology evidence="1">Single-pass membrane protein</topology>
    </subcellularLocation>
</comment>
<reference evidence="10 11" key="1">
    <citation type="submission" date="2024-05" db="EMBL/GenBank/DDBJ databases">
        <title>Genetic variation in Jamaican populations of the coffee berry borer (Hypothenemus hampei).</title>
        <authorList>
            <person name="Errbii M."/>
            <person name="Myrie A."/>
        </authorList>
    </citation>
    <scope>NUCLEOTIDE SEQUENCE [LARGE SCALE GENOMIC DNA]</scope>
    <source>
        <strain evidence="10">JA-Hopewell-2020-01-JO</strain>
        <tissue evidence="10">Whole body</tissue>
    </source>
</reference>
<evidence type="ECO:0000256" key="1">
    <source>
        <dbReference type="ARBA" id="ARBA00004167"/>
    </source>
</evidence>
<dbReference type="PANTHER" id="PTHR24270">
    <property type="entry name" value="LOW-DENSITY LIPOPROTEIN RECEPTOR-RELATED"/>
    <property type="match status" value="1"/>
</dbReference>
<dbReference type="GO" id="GO:0016192">
    <property type="term" value="P:vesicle-mediated transport"/>
    <property type="evidence" value="ECO:0007669"/>
    <property type="project" value="UniProtKB-ARBA"/>
</dbReference>
<evidence type="ECO:0000256" key="7">
    <source>
        <dbReference type="ARBA" id="ARBA00023157"/>
    </source>
</evidence>
<feature type="disulfide bond" evidence="8">
    <location>
        <begin position="311"/>
        <end position="323"/>
    </location>
</feature>
<gene>
    <name evidence="10" type="ORF">ABEB36_007681</name>
</gene>
<evidence type="ECO:0000256" key="2">
    <source>
        <dbReference type="ARBA" id="ARBA00004308"/>
    </source>
</evidence>
<evidence type="ECO:0000256" key="4">
    <source>
        <dbReference type="ARBA" id="ARBA00022737"/>
    </source>
</evidence>
<keyword evidence="5 9" id="KW-1133">Transmembrane helix</keyword>
<evidence type="ECO:0000313" key="11">
    <source>
        <dbReference type="Proteomes" id="UP001566132"/>
    </source>
</evidence>
<dbReference type="GO" id="GO:0012505">
    <property type="term" value="C:endomembrane system"/>
    <property type="evidence" value="ECO:0007669"/>
    <property type="project" value="UniProtKB-SubCell"/>
</dbReference>
<evidence type="ECO:0000256" key="8">
    <source>
        <dbReference type="PROSITE-ProRule" id="PRU00124"/>
    </source>
</evidence>
<protein>
    <submittedName>
        <fullName evidence="10">Uncharacterized protein</fullName>
    </submittedName>
</protein>
<comment type="caution">
    <text evidence="8">Lacks conserved residue(s) required for the propagation of feature annotation.</text>
</comment>
<evidence type="ECO:0000256" key="9">
    <source>
        <dbReference type="SAM" id="Phobius"/>
    </source>
</evidence>
<dbReference type="EMBL" id="JBDJPC010000005">
    <property type="protein sequence ID" value="KAL1502556.1"/>
    <property type="molecule type" value="Genomic_DNA"/>
</dbReference>
<dbReference type="PRINTS" id="PR00261">
    <property type="entry name" value="LDLRECEPTOR"/>
</dbReference>
<dbReference type="AlphaFoldDB" id="A0ABD1EVT7"/>
<keyword evidence="11" id="KW-1185">Reference proteome</keyword>
<keyword evidence="7 8" id="KW-1015">Disulfide bond</keyword>
<keyword evidence="3 9" id="KW-0812">Transmembrane</keyword>
<accession>A0ABD1EVT7</accession>
<keyword evidence="4" id="KW-0677">Repeat</keyword>
<organism evidence="10 11">
    <name type="scientific">Hypothenemus hampei</name>
    <name type="common">Coffee berry borer</name>
    <dbReference type="NCBI Taxonomy" id="57062"/>
    <lineage>
        <taxon>Eukaryota</taxon>
        <taxon>Metazoa</taxon>
        <taxon>Ecdysozoa</taxon>
        <taxon>Arthropoda</taxon>
        <taxon>Hexapoda</taxon>
        <taxon>Insecta</taxon>
        <taxon>Pterygota</taxon>
        <taxon>Neoptera</taxon>
        <taxon>Endopterygota</taxon>
        <taxon>Coleoptera</taxon>
        <taxon>Polyphaga</taxon>
        <taxon>Cucujiformia</taxon>
        <taxon>Curculionidae</taxon>
        <taxon>Scolytinae</taxon>
        <taxon>Hypothenemus</taxon>
    </lineage>
</organism>
<name>A0ABD1EVT7_HYPHA</name>
<keyword evidence="6 9" id="KW-0472">Membrane</keyword>
<dbReference type="SUPFAM" id="SSF57424">
    <property type="entry name" value="LDL receptor-like module"/>
    <property type="match status" value="3"/>
</dbReference>
<sequence length="352" mass="40996">MILQPCNVELTKIHYYDQSKRSRNMSVSTISREVYQNGFNKNMLIKKNVFGRKWVLKINEQMDEEPKKLHKSKLIIFICVSLFVCIILALCFGIIFSLDYNMFRAENKNTPKNVNNSRIQQPNITNTITDKESIHQVMSIPKLKTNTSETVIEYLAQSKGPKKQLMQPYCYNCSKDEVCIKIDEITKPNCVKMLDKRDPTGCGGLCKINVEFCKNLDKSFYVYQCLPLRNRLKCPEKMYNCETMCVSLEKRCDGKIDCTNMKDEENCECDLNVNFQCGNQISCLEKSKYCNGKVDCWDKSDEMDCQRDLFCTENHVPCMNGQCIPKEKMCDKVFDCLDKTDEPFWCQEIVRN</sequence>
<feature type="disulfide bond" evidence="8">
    <location>
        <begin position="318"/>
        <end position="336"/>
    </location>
</feature>
<dbReference type="InterPro" id="IPR023415">
    <property type="entry name" value="LDLR_class-A_CS"/>
</dbReference>
<dbReference type="CDD" id="cd00112">
    <property type="entry name" value="LDLa"/>
    <property type="match status" value="3"/>
</dbReference>
<dbReference type="PROSITE" id="PS50068">
    <property type="entry name" value="LDLRA_2"/>
    <property type="match status" value="3"/>
</dbReference>
<dbReference type="SMART" id="SM00192">
    <property type="entry name" value="LDLa"/>
    <property type="match status" value="3"/>
</dbReference>